<name>A0ABS0BUG8_9GAMM</name>
<dbReference type="PANTHER" id="PTHR34070">
    <property type="entry name" value="ARMADILLO-TYPE FOLD"/>
    <property type="match status" value="1"/>
</dbReference>
<evidence type="ECO:0000313" key="2">
    <source>
        <dbReference type="Proteomes" id="UP001193680"/>
    </source>
</evidence>
<evidence type="ECO:0000313" key="1">
    <source>
        <dbReference type="EMBL" id="MBF6056750.1"/>
    </source>
</evidence>
<protein>
    <submittedName>
        <fullName evidence="1">DNA alkylation repair protein</fullName>
    </submittedName>
</protein>
<dbReference type="SUPFAM" id="SSF48371">
    <property type="entry name" value="ARM repeat"/>
    <property type="match status" value="1"/>
</dbReference>
<reference evidence="1 2" key="1">
    <citation type="submission" date="2020-11" db="EMBL/GenBank/DDBJ databases">
        <title>Sulfur oxidizing isolate from Hospital Hole Sinkhole.</title>
        <authorList>
            <person name="Scott K.M."/>
        </authorList>
    </citation>
    <scope>NUCLEOTIDE SEQUENCE [LARGE SCALE GENOMIC DNA]</scope>
    <source>
        <strain evidence="1 2">HH1</strain>
    </source>
</reference>
<comment type="caution">
    <text evidence="1">The sequence shown here is derived from an EMBL/GenBank/DDBJ whole genome shotgun (WGS) entry which is preliminary data.</text>
</comment>
<sequence>MRADQVVKNLQTIADAAIAEHSQRFFKTGPGQYGEGDLFLGIRVPELRKQVKRYADLPLDEIKLLLASPFHEIRLFALLLLVERFNRADRDGKTQVYRLYLESTACINNWDLVDSSAHHIVGGYLSDRDRSVLYDLVGSDDLWERRIAIIASFYFIKRDDFYDALRLCEHLLKDKHDLIHKATGWMLREIGKRDQPTEKKFLDRHYKNMPRTMLRYAIEKLPEQERQAYLKGEL</sequence>
<dbReference type="CDD" id="cd06561">
    <property type="entry name" value="AlkD_like"/>
    <property type="match status" value="1"/>
</dbReference>
<organism evidence="1 2">
    <name type="scientific">Thiomicrorhabdus heinhorstiae</name>
    <dbReference type="NCBI Taxonomy" id="2748010"/>
    <lineage>
        <taxon>Bacteria</taxon>
        <taxon>Pseudomonadati</taxon>
        <taxon>Pseudomonadota</taxon>
        <taxon>Gammaproteobacteria</taxon>
        <taxon>Thiotrichales</taxon>
        <taxon>Piscirickettsiaceae</taxon>
        <taxon>Thiomicrorhabdus</taxon>
    </lineage>
</organism>
<dbReference type="EMBL" id="JACBGI020000001">
    <property type="protein sequence ID" value="MBF6056750.1"/>
    <property type="molecule type" value="Genomic_DNA"/>
</dbReference>
<keyword evidence="2" id="KW-1185">Reference proteome</keyword>
<dbReference type="InterPro" id="IPR016024">
    <property type="entry name" value="ARM-type_fold"/>
</dbReference>
<dbReference type="Pfam" id="PF08713">
    <property type="entry name" value="DNA_alkylation"/>
    <property type="match status" value="1"/>
</dbReference>
<dbReference type="Gene3D" id="1.25.10.90">
    <property type="match status" value="1"/>
</dbReference>
<gene>
    <name evidence="1" type="ORF">H8792_000165</name>
</gene>
<dbReference type="InterPro" id="IPR014825">
    <property type="entry name" value="DNA_alkylation"/>
</dbReference>
<accession>A0ABS0BUG8</accession>
<proteinExistence type="predicted"/>
<dbReference type="RefSeq" id="WP_194947121.1">
    <property type="nucleotide sequence ID" value="NZ_JACBGI020000001.1"/>
</dbReference>
<dbReference type="Proteomes" id="UP001193680">
    <property type="component" value="Unassembled WGS sequence"/>
</dbReference>
<dbReference type="PANTHER" id="PTHR34070:SF1">
    <property type="entry name" value="DNA ALKYLATION REPAIR PROTEIN"/>
    <property type="match status" value="1"/>
</dbReference>